<sequence>NSPNPIRTENLQRVADVKRAERKLEVEKAQHPTGHHLIGTELPSSVTTPFVPKKK</sequence>
<feature type="region of interest" description="Disordered" evidence="1">
    <location>
        <begin position="27"/>
        <end position="55"/>
    </location>
</feature>
<evidence type="ECO:0000313" key="3">
    <source>
        <dbReference type="Proteomes" id="UP000034611"/>
    </source>
</evidence>
<organism evidence="2 3">
    <name type="scientific">Candidatus Woesebacteria bacterium GW2011_GWC1_43_10b</name>
    <dbReference type="NCBI Taxonomy" id="1618585"/>
    <lineage>
        <taxon>Bacteria</taxon>
        <taxon>Candidatus Woeseibacteriota</taxon>
    </lineage>
</organism>
<dbReference type="Proteomes" id="UP000034611">
    <property type="component" value="Unassembled WGS sequence"/>
</dbReference>
<proteinExistence type="predicted"/>
<accession>A0A0G1C5L3</accession>
<feature type="non-terminal residue" evidence="2">
    <location>
        <position position="1"/>
    </location>
</feature>
<reference evidence="2 3" key="1">
    <citation type="journal article" date="2015" name="Nature">
        <title>rRNA introns, odd ribosomes, and small enigmatic genomes across a large radiation of phyla.</title>
        <authorList>
            <person name="Brown C.T."/>
            <person name="Hug L.A."/>
            <person name="Thomas B.C."/>
            <person name="Sharon I."/>
            <person name="Castelle C.J."/>
            <person name="Singh A."/>
            <person name="Wilkins M.J."/>
            <person name="Williams K.H."/>
            <person name="Banfield J.F."/>
        </authorList>
    </citation>
    <scope>NUCLEOTIDE SEQUENCE [LARGE SCALE GENOMIC DNA]</scope>
</reference>
<comment type="caution">
    <text evidence="2">The sequence shown here is derived from an EMBL/GenBank/DDBJ whole genome shotgun (WGS) entry which is preliminary data.</text>
</comment>
<dbReference type="AlphaFoldDB" id="A0A0G1C5L3"/>
<evidence type="ECO:0000313" key="2">
    <source>
        <dbReference type="EMBL" id="KKS80699.1"/>
    </source>
</evidence>
<gene>
    <name evidence="2" type="ORF">UV56_C0011G0001</name>
</gene>
<dbReference type="EMBL" id="LCEY01000011">
    <property type="protein sequence ID" value="KKS80699.1"/>
    <property type="molecule type" value="Genomic_DNA"/>
</dbReference>
<protein>
    <submittedName>
        <fullName evidence="2">Uncharacterized protein</fullName>
    </submittedName>
</protein>
<name>A0A0G1C5L3_9BACT</name>
<evidence type="ECO:0000256" key="1">
    <source>
        <dbReference type="SAM" id="MobiDB-lite"/>
    </source>
</evidence>